<comment type="caution">
    <text evidence="1">The sequence shown here is derived from an EMBL/GenBank/DDBJ whole genome shotgun (WGS) entry which is preliminary data.</text>
</comment>
<feature type="non-terminal residue" evidence="1">
    <location>
        <position position="80"/>
    </location>
</feature>
<dbReference type="EMBL" id="CYRY02008955">
    <property type="protein sequence ID" value="VCW77542.1"/>
    <property type="molecule type" value="Genomic_DNA"/>
</dbReference>
<gene>
    <name evidence="1" type="ORF">BN2614_LOCUS7</name>
</gene>
<keyword evidence="2" id="KW-1185">Reference proteome</keyword>
<proteinExistence type="predicted"/>
<organism evidence="1 2">
    <name type="scientific">Gulo gulo</name>
    <name type="common">Wolverine</name>
    <name type="synonym">Gluton</name>
    <dbReference type="NCBI Taxonomy" id="48420"/>
    <lineage>
        <taxon>Eukaryota</taxon>
        <taxon>Metazoa</taxon>
        <taxon>Chordata</taxon>
        <taxon>Craniata</taxon>
        <taxon>Vertebrata</taxon>
        <taxon>Euteleostomi</taxon>
        <taxon>Mammalia</taxon>
        <taxon>Eutheria</taxon>
        <taxon>Laurasiatheria</taxon>
        <taxon>Carnivora</taxon>
        <taxon>Caniformia</taxon>
        <taxon>Musteloidea</taxon>
        <taxon>Mustelidae</taxon>
        <taxon>Guloninae</taxon>
        <taxon>Gulo</taxon>
    </lineage>
</organism>
<evidence type="ECO:0000313" key="1">
    <source>
        <dbReference type="EMBL" id="VCW77542.1"/>
    </source>
</evidence>
<name>A0A9X9LNB6_GULGU</name>
<accession>A0A9X9LNB6</accession>
<reference evidence="1 2" key="1">
    <citation type="submission" date="2018-10" db="EMBL/GenBank/DDBJ databases">
        <authorList>
            <person name="Ekblom R."/>
            <person name="Jareborg N."/>
        </authorList>
    </citation>
    <scope>NUCLEOTIDE SEQUENCE [LARGE SCALE GENOMIC DNA]</scope>
    <source>
        <tissue evidence="1">Muscle</tissue>
    </source>
</reference>
<protein>
    <submittedName>
        <fullName evidence="1">Uncharacterized protein</fullName>
    </submittedName>
</protein>
<sequence>MQHRNDPKGIQVLLAGWRCKVVGPRACAPLSLGRMVCWRPLPTGSRRRPALHTAARLTPSWEEPRAARIPRIQPVRWRKL</sequence>
<evidence type="ECO:0000313" key="2">
    <source>
        <dbReference type="Proteomes" id="UP000269945"/>
    </source>
</evidence>
<dbReference type="AlphaFoldDB" id="A0A9X9LNB6"/>
<dbReference type="Proteomes" id="UP000269945">
    <property type="component" value="Unassembled WGS sequence"/>
</dbReference>